<accession>A0A849P9P7</accession>
<reference evidence="2 3" key="1">
    <citation type="submission" date="2020-05" db="EMBL/GenBank/DDBJ databases">
        <authorList>
            <person name="Niu N."/>
        </authorList>
    </citation>
    <scope>NUCLEOTIDE SEQUENCE [LARGE SCALE GENOMIC DNA]</scope>
    <source>
        <strain evidence="2 3">3340-03</strain>
    </source>
</reference>
<dbReference type="Proteomes" id="UP000537862">
    <property type="component" value="Unassembled WGS sequence"/>
</dbReference>
<dbReference type="Gene3D" id="3.40.630.30">
    <property type="match status" value="1"/>
</dbReference>
<dbReference type="GO" id="GO:0016747">
    <property type="term" value="F:acyltransferase activity, transferring groups other than amino-acyl groups"/>
    <property type="evidence" value="ECO:0007669"/>
    <property type="project" value="InterPro"/>
</dbReference>
<keyword evidence="3" id="KW-1185">Reference proteome</keyword>
<evidence type="ECO:0000313" key="3">
    <source>
        <dbReference type="Proteomes" id="UP000537862"/>
    </source>
</evidence>
<dbReference type="SUPFAM" id="SSF55729">
    <property type="entry name" value="Acyl-CoA N-acyltransferases (Nat)"/>
    <property type="match status" value="1"/>
</dbReference>
<sequence>MSSITPFTMPLHKIQLEGYGLILQPLKPGHEPGLAKAAADGELWNLVFTSVPAPGEERQYIDKALEEQAQGKALVFVIMDAKTKEIIGTSRYYNIVPECARLEIGYTWYAQSRQRTFVNTAAKYLMMFYAFESLKANVIAWRTDIINTRSQAAIERLGAKKDGIIRGDQLRRDGSIRDSVIYSMTKEEWLNEHKQRLKEKVSS</sequence>
<dbReference type="PANTHER" id="PTHR43610">
    <property type="entry name" value="BLL6696 PROTEIN"/>
    <property type="match status" value="1"/>
</dbReference>
<dbReference type="EMBL" id="JABGBN010000007">
    <property type="protein sequence ID" value="NOL52238.1"/>
    <property type="molecule type" value="Genomic_DNA"/>
</dbReference>
<keyword evidence="2" id="KW-0808">Transferase</keyword>
<name>A0A849P9P7_9BURK</name>
<dbReference type="InterPro" id="IPR000182">
    <property type="entry name" value="GNAT_dom"/>
</dbReference>
<feature type="domain" description="N-acetyltransferase" evidence="1">
    <location>
        <begin position="21"/>
        <end position="160"/>
    </location>
</feature>
<evidence type="ECO:0000259" key="1">
    <source>
        <dbReference type="Pfam" id="PF13302"/>
    </source>
</evidence>
<gene>
    <name evidence="2" type="ORF">HKX39_08690</name>
</gene>
<dbReference type="AlphaFoldDB" id="A0A849P9P7"/>
<dbReference type="RefSeq" id="WP_171680930.1">
    <property type="nucleotide sequence ID" value="NZ_JABGBN010000007.1"/>
</dbReference>
<dbReference type="InterPro" id="IPR016181">
    <property type="entry name" value="Acyl_CoA_acyltransferase"/>
</dbReference>
<comment type="caution">
    <text evidence="2">The sequence shown here is derived from an EMBL/GenBank/DDBJ whole genome shotgun (WGS) entry which is preliminary data.</text>
</comment>
<organism evidence="2 3">
    <name type="scientific">Pelistega suis</name>
    <dbReference type="NCBI Taxonomy" id="1631957"/>
    <lineage>
        <taxon>Bacteria</taxon>
        <taxon>Pseudomonadati</taxon>
        <taxon>Pseudomonadota</taxon>
        <taxon>Betaproteobacteria</taxon>
        <taxon>Burkholderiales</taxon>
        <taxon>Alcaligenaceae</taxon>
        <taxon>Pelistega</taxon>
    </lineage>
</organism>
<proteinExistence type="predicted"/>
<dbReference type="PANTHER" id="PTHR43610:SF1">
    <property type="entry name" value="N-ACETYLTRANSFERASE DOMAIN-CONTAINING PROTEIN"/>
    <property type="match status" value="1"/>
</dbReference>
<dbReference type="Pfam" id="PF13302">
    <property type="entry name" value="Acetyltransf_3"/>
    <property type="match status" value="1"/>
</dbReference>
<protein>
    <submittedName>
        <fullName evidence="2">GNAT family N-acetyltransferase</fullName>
    </submittedName>
</protein>
<evidence type="ECO:0000313" key="2">
    <source>
        <dbReference type="EMBL" id="NOL52238.1"/>
    </source>
</evidence>